<dbReference type="EMBL" id="DS985218">
    <property type="protein sequence ID" value="EEY18561.1"/>
    <property type="molecule type" value="Genomic_DNA"/>
</dbReference>
<dbReference type="Proteomes" id="UP000008698">
    <property type="component" value="Unassembled WGS sequence"/>
</dbReference>
<proteinExistence type="predicted"/>
<dbReference type="HOGENOM" id="CLU_3191644_0_0_1"/>
<evidence type="ECO:0000313" key="2">
    <source>
        <dbReference type="EMBL" id="EEY18561.1"/>
    </source>
</evidence>
<dbReference type="RefSeq" id="XP_003005064.1">
    <property type="nucleotide sequence ID" value="XM_003005018.1"/>
</dbReference>
<name>C9SHY8_VERA1</name>
<dbReference type="KEGG" id="val:VDBG_04670"/>
<feature type="region of interest" description="Disordered" evidence="1">
    <location>
        <begin position="1"/>
        <end position="46"/>
    </location>
</feature>
<gene>
    <name evidence="2" type="ORF">VDBG_04670</name>
</gene>
<protein>
    <submittedName>
        <fullName evidence="2">Uncharacterized protein</fullName>
    </submittedName>
</protein>
<sequence>MGKHSVGSQCTESTISDGHCSLGDGPALRTATTKPPVDGAGREDFP</sequence>
<organism evidence="3">
    <name type="scientific">Verticillium alfalfae (strain VaMs.102 / ATCC MYA-4576 / FGSC 10136)</name>
    <name type="common">Verticillium wilt of alfalfa</name>
    <name type="synonym">Verticillium albo-atrum</name>
    <dbReference type="NCBI Taxonomy" id="526221"/>
    <lineage>
        <taxon>Eukaryota</taxon>
        <taxon>Fungi</taxon>
        <taxon>Dikarya</taxon>
        <taxon>Ascomycota</taxon>
        <taxon>Pezizomycotina</taxon>
        <taxon>Sordariomycetes</taxon>
        <taxon>Hypocreomycetidae</taxon>
        <taxon>Glomerellales</taxon>
        <taxon>Plectosphaerellaceae</taxon>
        <taxon>Verticillium</taxon>
    </lineage>
</organism>
<evidence type="ECO:0000256" key="1">
    <source>
        <dbReference type="SAM" id="MobiDB-lite"/>
    </source>
</evidence>
<feature type="compositionally biased region" description="Polar residues" evidence="1">
    <location>
        <begin position="1"/>
        <end position="16"/>
    </location>
</feature>
<dbReference type="AlphaFoldDB" id="C9SHY8"/>
<reference evidence="3" key="1">
    <citation type="journal article" date="2011" name="PLoS Pathog.">
        <title>Comparative genomics yields insights into niche adaptation of plant vascular wilt pathogens.</title>
        <authorList>
            <person name="Klosterman S.J."/>
            <person name="Subbarao K.V."/>
            <person name="Kang S."/>
            <person name="Veronese P."/>
            <person name="Gold S.E."/>
            <person name="Thomma B.P.H.J."/>
            <person name="Chen Z."/>
            <person name="Henrissat B."/>
            <person name="Lee Y.-H."/>
            <person name="Park J."/>
            <person name="Garcia-Pedrajas M.D."/>
            <person name="Barbara D.J."/>
            <person name="Anchieta A."/>
            <person name="de Jonge R."/>
            <person name="Santhanam P."/>
            <person name="Maruthachalam K."/>
            <person name="Atallah Z."/>
            <person name="Amyotte S.G."/>
            <person name="Paz Z."/>
            <person name="Inderbitzin P."/>
            <person name="Hayes R.J."/>
            <person name="Heiman D.I."/>
            <person name="Young S."/>
            <person name="Zeng Q."/>
            <person name="Engels R."/>
            <person name="Galagan J."/>
            <person name="Cuomo C.A."/>
            <person name="Dobinson K.F."/>
            <person name="Ma L.-J."/>
        </authorList>
    </citation>
    <scope>NUCLEOTIDE SEQUENCE [LARGE SCALE GENOMIC DNA]</scope>
    <source>
        <strain evidence="3">VaMs.102 / ATCC MYA-4576 / FGSC 10136</strain>
    </source>
</reference>
<keyword evidence="3" id="KW-1185">Reference proteome</keyword>
<accession>C9SHY8</accession>
<dbReference type="GeneID" id="9530281"/>
<evidence type="ECO:0000313" key="3">
    <source>
        <dbReference type="Proteomes" id="UP000008698"/>
    </source>
</evidence>